<dbReference type="Proteomes" id="UP000095658">
    <property type="component" value="Unassembled WGS sequence"/>
</dbReference>
<dbReference type="GO" id="GO:0030436">
    <property type="term" value="P:asexual sporulation"/>
    <property type="evidence" value="ECO:0007669"/>
    <property type="project" value="UniProtKB-UniRule"/>
</dbReference>
<sequence length="68" mass="7534">MNMNLRGAVIQNLSGQNPNELSEVIQDAISTGEEKTLPGLGVMLELFWKKSTTEEQKVVLERMSSALQ</sequence>
<evidence type="ECO:0000313" key="4">
    <source>
        <dbReference type="Proteomes" id="UP000095658"/>
    </source>
</evidence>
<proteinExistence type="evidence at transcript level"/>
<gene>
    <name evidence="2" type="primary">sspI</name>
    <name evidence="3" type="ORF">BA724_07740</name>
</gene>
<dbReference type="NCBIfam" id="TIGR03092">
    <property type="entry name" value="SASP_sspI"/>
    <property type="match status" value="1"/>
</dbReference>
<comment type="induction">
    <text evidence="2">Expressed only in the forespore compartment of sporulating cells.</text>
</comment>
<organism evidence="3 4">
    <name type="scientific">Domibacillus iocasae</name>
    <dbReference type="NCBI Taxonomy" id="1714016"/>
    <lineage>
        <taxon>Bacteria</taxon>
        <taxon>Bacillati</taxon>
        <taxon>Bacillota</taxon>
        <taxon>Bacilli</taxon>
        <taxon>Bacillales</taxon>
        <taxon>Bacillaceae</taxon>
        <taxon>Domibacillus</taxon>
    </lineage>
</organism>
<dbReference type="GO" id="GO:0030435">
    <property type="term" value="P:sporulation resulting in formation of a cellular spore"/>
    <property type="evidence" value="ECO:0007669"/>
    <property type="project" value="UniProtKB-KW"/>
</dbReference>
<name>A0A1E7DM59_9BACI</name>
<keyword evidence="1 2" id="KW-0749">Sporulation</keyword>
<dbReference type="EMBL" id="MAMP01000022">
    <property type="protein sequence ID" value="OES44176.1"/>
    <property type="molecule type" value="Genomic_DNA"/>
</dbReference>
<dbReference type="OrthoDB" id="2453696at2"/>
<reference evidence="3 4" key="1">
    <citation type="submission" date="2016-06" db="EMBL/GenBank/DDBJ databases">
        <title>Domibacillus iocasae genome sequencing.</title>
        <authorList>
            <person name="Verma A."/>
            <person name="Pal Y."/>
            <person name="Ojha A.K."/>
            <person name="Krishnamurthi S."/>
        </authorList>
    </citation>
    <scope>NUCLEOTIDE SEQUENCE [LARGE SCALE GENOMIC DNA]</scope>
    <source>
        <strain evidence="3 4">DSM 29979</strain>
    </source>
</reference>
<evidence type="ECO:0000256" key="2">
    <source>
        <dbReference type="HAMAP-Rule" id="MF_00669"/>
    </source>
</evidence>
<evidence type="ECO:0000256" key="1">
    <source>
        <dbReference type="ARBA" id="ARBA00022969"/>
    </source>
</evidence>
<dbReference type="Pfam" id="PF14098">
    <property type="entry name" value="SSPI"/>
    <property type="match status" value="1"/>
</dbReference>
<dbReference type="InterPro" id="IPR017525">
    <property type="entry name" value="SspI"/>
</dbReference>
<comment type="similarity">
    <text evidence="2">Belongs to the SspI family.</text>
</comment>
<dbReference type="STRING" id="1714016.BA724_07740"/>
<accession>A0A1E7DM59</accession>
<evidence type="ECO:0000313" key="3">
    <source>
        <dbReference type="EMBL" id="OES44176.1"/>
    </source>
</evidence>
<protein>
    <recommendedName>
        <fullName evidence="2">Small, acid-soluble spore protein I</fullName>
        <shortName evidence="2">SASP I</shortName>
    </recommendedName>
</protein>
<dbReference type="AlphaFoldDB" id="A0A1E7DM59"/>
<keyword evidence="4" id="KW-1185">Reference proteome</keyword>
<comment type="caution">
    <text evidence="3">The sequence shown here is derived from an EMBL/GenBank/DDBJ whole genome shotgun (WGS) entry which is preliminary data.</text>
</comment>
<dbReference type="HAMAP" id="MF_00669">
    <property type="entry name" value="SspI"/>
    <property type="match status" value="1"/>
</dbReference>
<comment type="subcellular location">
    <subcellularLocation>
        <location evidence="2">Spore core</location>
    </subcellularLocation>
</comment>